<dbReference type="AlphaFoldDB" id="A0A0B7ALB2"/>
<gene>
    <name evidence="1" type="primary">ORF127103</name>
</gene>
<dbReference type="EMBL" id="HACG01034773">
    <property type="protein sequence ID" value="CEK81638.1"/>
    <property type="molecule type" value="Transcribed_RNA"/>
</dbReference>
<organism evidence="1">
    <name type="scientific">Arion vulgaris</name>
    <dbReference type="NCBI Taxonomy" id="1028688"/>
    <lineage>
        <taxon>Eukaryota</taxon>
        <taxon>Metazoa</taxon>
        <taxon>Spiralia</taxon>
        <taxon>Lophotrochozoa</taxon>
        <taxon>Mollusca</taxon>
        <taxon>Gastropoda</taxon>
        <taxon>Heterobranchia</taxon>
        <taxon>Euthyneura</taxon>
        <taxon>Panpulmonata</taxon>
        <taxon>Eupulmonata</taxon>
        <taxon>Stylommatophora</taxon>
        <taxon>Helicina</taxon>
        <taxon>Arionoidea</taxon>
        <taxon>Arionidae</taxon>
        <taxon>Arion</taxon>
    </lineage>
</organism>
<evidence type="ECO:0000313" key="1">
    <source>
        <dbReference type="EMBL" id="CEK81638.1"/>
    </source>
</evidence>
<name>A0A0B7ALB2_9EUPU</name>
<accession>A0A0B7ALB2</accession>
<sequence>MSSDYQIHLAVKYADLYFETRSLPVMVIDMKILLASKYVDIYFGTMSLE</sequence>
<protein>
    <submittedName>
        <fullName evidence="1">Uncharacterized protein</fullName>
    </submittedName>
</protein>
<reference evidence="1" key="1">
    <citation type="submission" date="2014-12" db="EMBL/GenBank/DDBJ databases">
        <title>Insight into the proteome of Arion vulgaris.</title>
        <authorList>
            <person name="Aradska J."/>
            <person name="Bulat T."/>
            <person name="Smidak R."/>
            <person name="Sarate P."/>
            <person name="Gangsoo J."/>
            <person name="Sialana F."/>
            <person name="Bilban M."/>
            <person name="Lubec G."/>
        </authorList>
    </citation>
    <scope>NUCLEOTIDE SEQUENCE</scope>
    <source>
        <tissue evidence="1">Skin</tissue>
    </source>
</reference>
<proteinExistence type="predicted"/>